<evidence type="ECO:0000313" key="3">
    <source>
        <dbReference type="Proteomes" id="UP000007963"/>
    </source>
</evidence>
<accession>Q0D0Z5</accession>
<evidence type="ECO:0000256" key="1">
    <source>
        <dbReference type="SAM" id="MobiDB-lite"/>
    </source>
</evidence>
<protein>
    <submittedName>
        <fullName evidence="2">Uncharacterized protein</fullName>
    </submittedName>
</protein>
<dbReference type="OMA" id="MSDPHYQ"/>
<dbReference type="Proteomes" id="UP000007963">
    <property type="component" value="Unassembled WGS sequence"/>
</dbReference>
<feature type="region of interest" description="Disordered" evidence="1">
    <location>
        <begin position="1"/>
        <end position="128"/>
    </location>
</feature>
<proteinExistence type="predicted"/>
<dbReference type="STRING" id="341663.Q0D0Z5"/>
<sequence length="128" mass="13521">MSDPHYQHPAYPPYAPPSPGATPGAATFYAPPESLYQNPPYDYDPHQPAYTQPPQLPPPASPYASQYDLSQTVPRSALAQPPTPSASSGQMYLSPESAAAAPPPPGGHAGSSAEYYSNHQAQVDMPDT</sequence>
<organism evidence="2 3">
    <name type="scientific">Aspergillus terreus (strain NIH 2624 / FGSC A1156)</name>
    <dbReference type="NCBI Taxonomy" id="341663"/>
    <lineage>
        <taxon>Eukaryota</taxon>
        <taxon>Fungi</taxon>
        <taxon>Dikarya</taxon>
        <taxon>Ascomycota</taxon>
        <taxon>Pezizomycotina</taxon>
        <taxon>Eurotiomycetes</taxon>
        <taxon>Eurotiomycetidae</taxon>
        <taxon>Eurotiales</taxon>
        <taxon>Aspergillaceae</taxon>
        <taxon>Aspergillus</taxon>
        <taxon>Aspergillus subgen. Circumdati</taxon>
    </lineage>
</organism>
<feature type="compositionally biased region" description="Pro residues" evidence="1">
    <location>
        <begin position="10"/>
        <end position="20"/>
    </location>
</feature>
<gene>
    <name evidence="2" type="ORF">ATEG_00389</name>
</gene>
<dbReference type="AlphaFoldDB" id="Q0D0Z5"/>
<name>Q0D0Z5_ASPTN</name>
<dbReference type="VEuPathDB" id="FungiDB:ATEG_00389"/>
<evidence type="ECO:0000313" key="2">
    <source>
        <dbReference type="EMBL" id="EAU39035.1"/>
    </source>
</evidence>
<dbReference type="HOGENOM" id="CLU_1959133_0_0_1"/>
<dbReference type="EMBL" id="CH476594">
    <property type="protein sequence ID" value="EAU39035.1"/>
    <property type="molecule type" value="Genomic_DNA"/>
</dbReference>
<dbReference type="RefSeq" id="XP_001210475.1">
    <property type="nucleotide sequence ID" value="XM_001210475.1"/>
</dbReference>
<reference evidence="3" key="1">
    <citation type="submission" date="2005-09" db="EMBL/GenBank/DDBJ databases">
        <title>Annotation of the Aspergillus terreus NIH2624 genome.</title>
        <authorList>
            <person name="Birren B.W."/>
            <person name="Lander E.S."/>
            <person name="Galagan J.E."/>
            <person name="Nusbaum C."/>
            <person name="Devon K."/>
            <person name="Henn M."/>
            <person name="Ma L.-J."/>
            <person name="Jaffe D.B."/>
            <person name="Butler J."/>
            <person name="Alvarez P."/>
            <person name="Gnerre S."/>
            <person name="Grabherr M."/>
            <person name="Kleber M."/>
            <person name="Mauceli E.W."/>
            <person name="Brockman W."/>
            <person name="Rounsley S."/>
            <person name="Young S.K."/>
            <person name="LaButti K."/>
            <person name="Pushparaj V."/>
            <person name="DeCaprio D."/>
            <person name="Crawford M."/>
            <person name="Koehrsen M."/>
            <person name="Engels R."/>
            <person name="Montgomery P."/>
            <person name="Pearson M."/>
            <person name="Howarth C."/>
            <person name="Larson L."/>
            <person name="Luoma S."/>
            <person name="White J."/>
            <person name="Alvarado L."/>
            <person name="Kodira C.D."/>
            <person name="Zeng Q."/>
            <person name="Oleary S."/>
            <person name="Yandava C."/>
            <person name="Denning D.W."/>
            <person name="Nierman W.C."/>
            <person name="Milne T."/>
            <person name="Madden K."/>
        </authorList>
    </citation>
    <scope>NUCLEOTIDE SEQUENCE [LARGE SCALE GENOMIC DNA]</scope>
    <source>
        <strain evidence="3">NIH 2624 / FGSC A1156</strain>
    </source>
</reference>
<dbReference type="GeneID" id="4355143"/>